<comment type="caution">
    <text evidence="1">The sequence shown here is derived from an EMBL/GenBank/DDBJ whole genome shotgun (WGS) entry which is preliminary data.</text>
</comment>
<dbReference type="AlphaFoldDB" id="A0A0J7K7G0"/>
<reference evidence="1 2" key="1">
    <citation type="submission" date="2015-04" db="EMBL/GenBank/DDBJ databases">
        <title>Lasius niger genome sequencing.</title>
        <authorList>
            <person name="Konorov E.A."/>
            <person name="Nikitin M.A."/>
            <person name="Kirill M.V."/>
            <person name="Chang P."/>
        </authorList>
    </citation>
    <scope>NUCLEOTIDE SEQUENCE [LARGE SCALE GENOMIC DNA]</scope>
    <source>
        <tissue evidence="1">Whole</tissue>
    </source>
</reference>
<name>A0A0J7K7G0_LASNI</name>
<dbReference type="EMBL" id="LBMM01012505">
    <property type="protein sequence ID" value="KMQ86189.1"/>
    <property type="molecule type" value="Genomic_DNA"/>
</dbReference>
<sequence>MKIMKKESELPETVIDGFVQICSEQKVAYMILNALKKSVEMRIPCKLSSISTERIDNLGMILSKGNPYTGVINYQ</sequence>
<dbReference type="OrthoDB" id="8195021at2759"/>
<evidence type="ECO:0000313" key="2">
    <source>
        <dbReference type="Proteomes" id="UP000036403"/>
    </source>
</evidence>
<protein>
    <submittedName>
        <fullName evidence="1">Putative glutamate receptor</fullName>
    </submittedName>
</protein>
<dbReference type="Proteomes" id="UP000036403">
    <property type="component" value="Unassembled WGS sequence"/>
</dbReference>
<dbReference type="PaxDb" id="67767-A0A0J7K7G0"/>
<accession>A0A0J7K7G0</accession>
<keyword evidence="1" id="KW-0675">Receptor</keyword>
<dbReference type="STRING" id="67767.A0A0J7K7G0"/>
<gene>
    <name evidence="1" type="ORF">RF55_14909</name>
</gene>
<keyword evidence="2" id="KW-1185">Reference proteome</keyword>
<proteinExistence type="predicted"/>
<organism evidence="1 2">
    <name type="scientific">Lasius niger</name>
    <name type="common">Black garden ant</name>
    <dbReference type="NCBI Taxonomy" id="67767"/>
    <lineage>
        <taxon>Eukaryota</taxon>
        <taxon>Metazoa</taxon>
        <taxon>Ecdysozoa</taxon>
        <taxon>Arthropoda</taxon>
        <taxon>Hexapoda</taxon>
        <taxon>Insecta</taxon>
        <taxon>Pterygota</taxon>
        <taxon>Neoptera</taxon>
        <taxon>Endopterygota</taxon>
        <taxon>Hymenoptera</taxon>
        <taxon>Apocrita</taxon>
        <taxon>Aculeata</taxon>
        <taxon>Formicoidea</taxon>
        <taxon>Formicidae</taxon>
        <taxon>Formicinae</taxon>
        <taxon>Lasius</taxon>
        <taxon>Lasius</taxon>
    </lineage>
</organism>
<evidence type="ECO:0000313" key="1">
    <source>
        <dbReference type="EMBL" id="KMQ86189.1"/>
    </source>
</evidence>